<dbReference type="OrthoDB" id="5296287at2759"/>
<feature type="compositionally biased region" description="Polar residues" evidence="3">
    <location>
        <begin position="83"/>
        <end position="101"/>
    </location>
</feature>
<dbReference type="AlphaFoldDB" id="A0A5J5F945"/>
<feature type="region of interest" description="Disordered" evidence="3">
    <location>
        <begin position="52"/>
        <end position="101"/>
    </location>
</feature>
<comment type="caution">
    <text evidence="5">The sequence shown here is derived from an EMBL/GenBank/DDBJ whole genome shotgun (WGS) entry which is preliminary data.</text>
</comment>
<gene>
    <name evidence="5" type="ORF">FN846DRAFT_82332</name>
</gene>
<reference evidence="5 6" key="1">
    <citation type="submission" date="2019-09" db="EMBL/GenBank/DDBJ databases">
        <title>Draft genome of the ectomycorrhizal ascomycete Sphaerosporella brunnea.</title>
        <authorList>
            <consortium name="DOE Joint Genome Institute"/>
            <person name="Benucci G.M."/>
            <person name="Marozzi G."/>
            <person name="Antonielli L."/>
            <person name="Sanchez S."/>
            <person name="Marco P."/>
            <person name="Wang X."/>
            <person name="Falini L.B."/>
            <person name="Barry K."/>
            <person name="Haridas S."/>
            <person name="Lipzen A."/>
            <person name="Labutti K."/>
            <person name="Grigoriev I.V."/>
            <person name="Murat C."/>
            <person name="Martin F."/>
            <person name="Albertini E."/>
            <person name="Donnini D."/>
            <person name="Bonito G."/>
        </authorList>
    </citation>
    <scope>NUCLEOTIDE SEQUENCE [LARGE SCALE GENOMIC DNA]</scope>
    <source>
        <strain evidence="5 6">Sb_GMNB300</strain>
    </source>
</reference>
<evidence type="ECO:0000256" key="2">
    <source>
        <dbReference type="SAM" id="Coils"/>
    </source>
</evidence>
<sequence>MIPCKYAVGKRESARRKLRELEDKVQSYEALLRELQNTVDLQSKHAIQKALAGSLTPTTETSEDIDIDSEDESHHRSGDETSDNPPETLSEDINTLSINNPNGFMGRGSEVSWLKLLRHELNIDDNKENEHLREIRRMKGDAVELNGPIDMVGVTYHLDDIDLSLDGSNVQIDPYLIPPKPIADTLVSAYFCTVHPLVPIISKPEFMAIYNRLNTEGPMVLSRHDLMVINLVFAAGGRCLETLGRDPQWPHMECFNRARVLGALDGGVLFGIPMLHDVQAMGLTGLYLLGSKHTNRAWNVVGLGIRLAHGLGLHLRTEDPKLDPQQREMRVRVYYALVYLEATLCLVTGRPTTLQAFDMAGPVPRSALITDGSPDAYYSALMKLSMIIAVVQSQLYASRSAGVTRTKKWGALSDAICSLRSRLDHWKSELPANLDFEITPNDPDVVIQRSDLALRYYNTMILIYFPCLARRDAPQGSWDCLNAARSILSLIVLHTDNDTPQYLPWWCLPHYLVCAEVVVMLAIVRHDDLDLCEQLVEEVRKPLRWLRHISRLDLVAQRTEIQLGKMLGHVLDRLAERRRQAAAITRFQS</sequence>
<evidence type="ECO:0000313" key="6">
    <source>
        <dbReference type="Proteomes" id="UP000326924"/>
    </source>
</evidence>
<dbReference type="SMART" id="SM00906">
    <property type="entry name" value="Fungal_trans"/>
    <property type="match status" value="1"/>
</dbReference>
<keyword evidence="2" id="KW-0175">Coiled coil</keyword>
<proteinExistence type="predicted"/>
<keyword evidence="1" id="KW-0539">Nucleus</keyword>
<name>A0A5J5F945_9PEZI</name>
<feature type="compositionally biased region" description="Acidic residues" evidence="3">
    <location>
        <begin position="61"/>
        <end position="71"/>
    </location>
</feature>
<evidence type="ECO:0000256" key="3">
    <source>
        <dbReference type="SAM" id="MobiDB-lite"/>
    </source>
</evidence>
<dbReference type="GO" id="GO:0008270">
    <property type="term" value="F:zinc ion binding"/>
    <property type="evidence" value="ECO:0007669"/>
    <property type="project" value="InterPro"/>
</dbReference>
<dbReference type="Proteomes" id="UP000326924">
    <property type="component" value="Unassembled WGS sequence"/>
</dbReference>
<evidence type="ECO:0000259" key="4">
    <source>
        <dbReference type="SMART" id="SM00906"/>
    </source>
</evidence>
<keyword evidence="6" id="KW-1185">Reference proteome</keyword>
<dbReference type="Pfam" id="PF04082">
    <property type="entry name" value="Fungal_trans"/>
    <property type="match status" value="1"/>
</dbReference>
<dbReference type="PANTHER" id="PTHR47654:SF5">
    <property type="entry name" value="TRANSCRIPTION FACTOR DOMAIN-CONTAINING PROTEIN"/>
    <property type="match status" value="1"/>
</dbReference>
<dbReference type="EMBL" id="VXIS01000013">
    <property type="protein sequence ID" value="KAA8913668.1"/>
    <property type="molecule type" value="Genomic_DNA"/>
</dbReference>
<evidence type="ECO:0000256" key="1">
    <source>
        <dbReference type="ARBA" id="ARBA00023242"/>
    </source>
</evidence>
<accession>A0A5J5F945</accession>
<dbReference type="GO" id="GO:0006351">
    <property type="term" value="P:DNA-templated transcription"/>
    <property type="evidence" value="ECO:0007669"/>
    <property type="project" value="InterPro"/>
</dbReference>
<organism evidence="5 6">
    <name type="scientific">Sphaerosporella brunnea</name>
    <dbReference type="NCBI Taxonomy" id="1250544"/>
    <lineage>
        <taxon>Eukaryota</taxon>
        <taxon>Fungi</taxon>
        <taxon>Dikarya</taxon>
        <taxon>Ascomycota</taxon>
        <taxon>Pezizomycotina</taxon>
        <taxon>Pezizomycetes</taxon>
        <taxon>Pezizales</taxon>
        <taxon>Pyronemataceae</taxon>
        <taxon>Sphaerosporella</taxon>
    </lineage>
</organism>
<dbReference type="CDD" id="cd12148">
    <property type="entry name" value="fungal_TF_MHR"/>
    <property type="match status" value="1"/>
</dbReference>
<dbReference type="InParanoid" id="A0A5J5F945"/>
<evidence type="ECO:0000313" key="5">
    <source>
        <dbReference type="EMBL" id="KAA8913668.1"/>
    </source>
</evidence>
<feature type="coiled-coil region" evidence="2">
    <location>
        <begin position="4"/>
        <end position="38"/>
    </location>
</feature>
<protein>
    <recommendedName>
        <fullName evidence="4">Xylanolytic transcriptional activator regulatory domain-containing protein</fullName>
    </recommendedName>
</protein>
<feature type="domain" description="Xylanolytic transcriptional activator regulatory" evidence="4">
    <location>
        <begin position="297"/>
        <end position="370"/>
    </location>
</feature>
<dbReference type="GO" id="GO:0003677">
    <property type="term" value="F:DNA binding"/>
    <property type="evidence" value="ECO:0007669"/>
    <property type="project" value="InterPro"/>
</dbReference>
<dbReference type="InterPro" id="IPR007219">
    <property type="entry name" value="XnlR_reg_dom"/>
</dbReference>
<dbReference type="PANTHER" id="PTHR47654">
    <property type="entry name" value="ZN(II)2CYS6 TRANSCRIPTION FACTOR (EUROFUNG)-RELATED"/>
    <property type="match status" value="1"/>
</dbReference>
<dbReference type="InterPro" id="IPR053230">
    <property type="entry name" value="Trans_reg_galc"/>
</dbReference>